<keyword evidence="10" id="KW-0902">Two-component regulatory system</keyword>
<dbReference type="SMART" id="SM00388">
    <property type="entry name" value="HisKA"/>
    <property type="match status" value="1"/>
</dbReference>
<evidence type="ECO:0000256" key="1">
    <source>
        <dbReference type="ARBA" id="ARBA00000085"/>
    </source>
</evidence>
<dbReference type="InterPro" id="IPR036890">
    <property type="entry name" value="HATPase_C_sf"/>
</dbReference>
<dbReference type="SUPFAM" id="SSF52172">
    <property type="entry name" value="CheY-like"/>
    <property type="match status" value="1"/>
</dbReference>
<evidence type="ECO:0000256" key="5">
    <source>
        <dbReference type="ARBA" id="ARBA00022553"/>
    </source>
</evidence>
<dbReference type="AlphaFoldDB" id="A0A6M7TIK6"/>
<dbReference type="InterPro" id="IPR004358">
    <property type="entry name" value="Sig_transdc_His_kin-like_C"/>
</dbReference>
<evidence type="ECO:0000256" key="11">
    <source>
        <dbReference type="ARBA" id="ARBA00023136"/>
    </source>
</evidence>
<keyword evidence="9" id="KW-1133">Transmembrane helix</keyword>
<evidence type="ECO:0000256" key="6">
    <source>
        <dbReference type="ARBA" id="ARBA00022692"/>
    </source>
</evidence>
<dbReference type="PANTHER" id="PTHR45339:SF1">
    <property type="entry name" value="HYBRID SIGNAL TRANSDUCTION HISTIDINE KINASE J"/>
    <property type="match status" value="1"/>
</dbReference>
<dbReference type="CDD" id="cd00088">
    <property type="entry name" value="HPT"/>
    <property type="match status" value="1"/>
</dbReference>
<dbReference type="InterPro" id="IPR003661">
    <property type="entry name" value="HisK_dim/P_dom"/>
</dbReference>
<dbReference type="Proteomes" id="UP000275530">
    <property type="component" value="Unassembled WGS sequence"/>
</dbReference>
<dbReference type="FunFam" id="3.30.565.10:FF:000010">
    <property type="entry name" value="Sensor histidine kinase RcsC"/>
    <property type="match status" value="1"/>
</dbReference>
<keyword evidence="8" id="KW-0067">ATP-binding</keyword>
<dbReference type="PROSITE" id="PS50894">
    <property type="entry name" value="HPT"/>
    <property type="match status" value="1"/>
</dbReference>
<evidence type="ECO:0000256" key="3">
    <source>
        <dbReference type="ARBA" id="ARBA00012438"/>
    </source>
</evidence>
<protein>
    <recommendedName>
        <fullName evidence="3">histidine kinase</fullName>
        <ecNumber evidence="3">2.7.13.3</ecNumber>
    </recommendedName>
</protein>
<comment type="subcellular location">
    <subcellularLocation>
        <location evidence="2">Cell membrane</location>
        <topology evidence="2">Multi-pass membrane protein</topology>
    </subcellularLocation>
</comment>
<dbReference type="EC" id="2.7.13.3" evidence="3"/>
<dbReference type="PRINTS" id="PR00344">
    <property type="entry name" value="BCTRLSENSOR"/>
</dbReference>
<dbReference type="Gene3D" id="1.20.120.160">
    <property type="entry name" value="HPT domain"/>
    <property type="match status" value="1"/>
</dbReference>
<keyword evidence="11" id="KW-0472">Membrane</keyword>
<dbReference type="CDD" id="cd00082">
    <property type="entry name" value="HisKA"/>
    <property type="match status" value="1"/>
</dbReference>
<dbReference type="CDD" id="cd16922">
    <property type="entry name" value="HATPase_EvgS-ArcB-TorS-like"/>
    <property type="match status" value="1"/>
</dbReference>
<dbReference type="InterPro" id="IPR003594">
    <property type="entry name" value="HATPase_dom"/>
</dbReference>
<dbReference type="InterPro" id="IPR008207">
    <property type="entry name" value="Sig_transdc_His_kin_Hpt_dom"/>
</dbReference>
<dbReference type="InterPro" id="IPR036641">
    <property type="entry name" value="HPT_dom_sf"/>
</dbReference>
<keyword evidence="12" id="KW-0418">Kinase</keyword>
<dbReference type="Pfam" id="PF00512">
    <property type="entry name" value="HisKA"/>
    <property type="match status" value="1"/>
</dbReference>
<dbReference type="Gene3D" id="1.10.287.130">
    <property type="match status" value="1"/>
</dbReference>
<dbReference type="SMART" id="SM00387">
    <property type="entry name" value="HATPase_c"/>
    <property type="match status" value="1"/>
</dbReference>
<dbReference type="CDD" id="cd17546">
    <property type="entry name" value="REC_hyHK_CKI1_RcsC-like"/>
    <property type="match status" value="1"/>
</dbReference>
<reference evidence="12 13" key="1">
    <citation type="submission" date="2018-09" db="EMBL/GenBank/DDBJ databases">
        <title>Mesorhizobium carmichaelinearum sp. nov. isolated from Carmichaelinea spp. root nodules in New Zealand.</title>
        <authorList>
            <person name="De Meyer S.E."/>
        </authorList>
    </citation>
    <scope>NUCLEOTIDE SEQUENCE [LARGE SCALE GENOMIC DNA]</scope>
    <source>
        <strain evidence="12 13">LMG 28313</strain>
    </source>
</reference>
<evidence type="ECO:0000313" key="13">
    <source>
        <dbReference type="Proteomes" id="UP000275530"/>
    </source>
</evidence>
<dbReference type="Pfam" id="PF00072">
    <property type="entry name" value="Response_reg"/>
    <property type="match status" value="1"/>
</dbReference>
<keyword evidence="7" id="KW-0547">Nucleotide-binding</keyword>
<keyword evidence="6" id="KW-0812">Transmembrane</keyword>
<dbReference type="InterPro" id="IPR036097">
    <property type="entry name" value="HisK_dim/P_sf"/>
</dbReference>
<comment type="caution">
    <text evidence="12">The sequence shown here is derived from an EMBL/GenBank/DDBJ whole genome shotgun (WGS) entry which is preliminary data.</text>
</comment>
<gene>
    <name evidence="12" type="ORF">D3242_26635</name>
</gene>
<dbReference type="InterPro" id="IPR011006">
    <property type="entry name" value="CheY-like_superfamily"/>
</dbReference>
<dbReference type="SUPFAM" id="SSF55874">
    <property type="entry name" value="ATPase domain of HSP90 chaperone/DNA topoisomerase II/histidine kinase"/>
    <property type="match status" value="1"/>
</dbReference>
<dbReference type="PANTHER" id="PTHR45339">
    <property type="entry name" value="HYBRID SIGNAL TRANSDUCTION HISTIDINE KINASE J"/>
    <property type="match status" value="1"/>
</dbReference>
<dbReference type="Pfam" id="PF01627">
    <property type="entry name" value="Hpt"/>
    <property type="match status" value="1"/>
</dbReference>
<dbReference type="PROSITE" id="PS50110">
    <property type="entry name" value="RESPONSE_REGULATORY"/>
    <property type="match status" value="1"/>
</dbReference>
<evidence type="ECO:0000256" key="10">
    <source>
        <dbReference type="ARBA" id="ARBA00023012"/>
    </source>
</evidence>
<dbReference type="EMBL" id="QZXA01000011">
    <property type="protein sequence ID" value="RJT30283.1"/>
    <property type="molecule type" value="Genomic_DNA"/>
</dbReference>
<keyword evidence="5" id="KW-0597">Phosphoprotein</keyword>
<dbReference type="SMART" id="SM00448">
    <property type="entry name" value="REC"/>
    <property type="match status" value="1"/>
</dbReference>
<dbReference type="PROSITE" id="PS50109">
    <property type="entry name" value="HIS_KIN"/>
    <property type="match status" value="1"/>
</dbReference>
<evidence type="ECO:0000256" key="4">
    <source>
        <dbReference type="ARBA" id="ARBA00022475"/>
    </source>
</evidence>
<dbReference type="GO" id="GO:0005886">
    <property type="term" value="C:plasma membrane"/>
    <property type="evidence" value="ECO:0007669"/>
    <property type="project" value="UniProtKB-SubCell"/>
</dbReference>
<sequence length="729" mass="79334">MKPKLIESREAVRRAGKATRYLIAVSVGLMLALGGAFAHLAARQNTLQDSIREDALWAVYQLDRESRSLAQAIDRLTSKSAVSAEEVRALNLRYDILYSRLSILDNSKYASFFETNETFRGVRMQVRGLVVGLESVFDRIAADGAVEHATLIGASDTLVRLLKVTEGLLSYTNASVSASRADARDEVMRLQQLSALVVLALGCSIGLLILNLMRQLRIVQVTSRQLEATADELSMAYRAAEVGNRAKSEFMATVGHEIRTPLNAILGMSELLSLSQLAPRDMESVRIITSSGQALLEVINEILDFAKIEHGDFAAESVPFDAPAMLRDVARVMEGRADEQRDRIEISNGCAHHGGWYVGDPTRLRRVLLNLLSNAVKFTENGLIRLSMAESEDGARLRFQVSDTGIGIPLESRHRLFMPFSQVDGTISRRFGGTGLGLAICKKVVEGLGGTIGVDSSLGVGSCFWFEVPAKRSDPPVVTTTRAVVLPSFNILVVEDNAVNREVAQQFLELLGQRAVLAADGREGVCLASEWQFDLILMDMQMPVMDGIEATRTIRAAGNRVPIVAMTANASDEDRRRCIEAGMDGFEAKPVTMARLGHLIDGLAGAAGRMAPVIPRLGGDEAADGGTPMDLRTRELIETLGQDAFHRLMDSFLDDSAALLRDLHRAMSSSDRTLADRTLHSLKGAAANLGLTSLAALADEGRCRPLDVKLTKDIEQEVARIDRNGRRAA</sequence>
<keyword evidence="4" id="KW-1003">Cell membrane</keyword>
<evidence type="ECO:0000313" key="12">
    <source>
        <dbReference type="EMBL" id="RJT30283.1"/>
    </source>
</evidence>
<evidence type="ECO:0000256" key="7">
    <source>
        <dbReference type="ARBA" id="ARBA00022741"/>
    </source>
</evidence>
<dbReference type="SUPFAM" id="SSF47384">
    <property type="entry name" value="Homodimeric domain of signal transducing histidine kinase"/>
    <property type="match status" value="1"/>
</dbReference>
<dbReference type="GO" id="GO:0000155">
    <property type="term" value="F:phosphorelay sensor kinase activity"/>
    <property type="evidence" value="ECO:0007669"/>
    <property type="project" value="InterPro"/>
</dbReference>
<comment type="catalytic activity">
    <reaction evidence="1">
        <text>ATP + protein L-histidine = ADP + protein N-phospho-L-histidine.</text>
        <dbReference type="EC" id="2.7.13.3"/>
    </reaction>
</comment>
<dbReference type="Gene3D" id="3.30.565.10">
    <property type="entry name" value="Histidine kinase-like ATPase, C-terminal domain"/>
    <property type="match status" value="1"/>
</dbReference>
<dbReference type="GO" id="GO:0005524">
    <property type="term" value="F:ATP binding"/>
    <property type="evidence" value="ECO:0007669"/>
    <property type="project" value="UniProtKB-KW"/>
</dbReference>
<accession>A0A6M7TIK6</accession>
<dbReference type="InterPro" id="IPR001789">
    <property type="entry name" value="Sig_transdc_resp-reg_receiver"/>
</dbReference>
<evidence type="ECO:0000256" key="8">
    <source>
        <dbReference type="ARBA" id="ARBA00022840"/>
    </source>
</evidence>
<proteinExistence type="predicted"/>
<dbReference type="InterPro" id="IPR005467">
    <property type="entry name" value="His_kinase_dom"/>
</dbReference>
<dbReference type="RefSeq" id="WP_064986318.1">
    <property type="nucleotide sequence ID" value="NZ_CP033507.1"/>
</dbReference>
<evidence type="ECO:0000256" key="2">
    <source>
        <dbReference type="ARBA" id="ARBA00004651"/>
    </source>
</evidence>
<organism evidence="12 13">
    <name type="scientific">Mesorhizobium jarvisii</name>
    <dbReference type="NCBI Taxonomy" id="1777867"/>
    <lineage>
        <taxon>Bacteria</taxon>
        <taxon>Pseudomonadati</taxon>
        <taxon>Pseudomonadota</taxon>
        <taxon>Alphaproteobacteria</taxon>
        <taxon>Hyphomicrobiales</taxon>
        <taxon>Phyllobacteriaceae</taxon>
        <taxon>Mesorhizobium</taxon>
    </lineage>
</organism>
<dbReference type="Pfam" id="PF02518">
    <property type="entry name" value="HATPase_c"/>
    <property type="match status" value="1"/>
</dbReference>
<keyword evidence="12" id="KW-0808">Transferase</keyword>
<dbReference type="SUPFAM" id="SSF47226">
    <property type="entry name" value="Histidine-containing phosphotransfer domain, HPT domain"/>
    <property type="match status" value="1"/>
</dbReference>
<name>A0A6M7TIK6_9HYPH</name>
<dbReference type="Gene3D" id="3.40.50.2300">
    <property type="match status" value="1"/>
</dbReference>
<keyword evidence="13" id="KW-1185">Reference proteome</keyword>
<evidence type="ECO:0000256" key="9">
    <source>
        <dbReference type="ARBA" id="ARBA00022989"/>
    </source>
</evidence>